<reference evidence="1" key="2">
    <citation type="submission" date="2019-06" db="EMBL/GenBank/DDBJ databases">
        <title>Genomics analysis of Aphanomyces spp. identifies a new class of oomycete effector associated with host adaptation.</title>
        <authorList>
            <person name="Gaulin E."/>
        </authorList>
    </citation>
    <scope>NUCLEOTIDE SEQUENCE</scope>
    <source>
        <strain evidence="1">CBS 578.67</strain>
    </source>
</reference>
<sequence>MNNAVASETTPPRRATLVNPERMRRCAVGFVVAQVLWALVIPIKNVVIIPFPSFRNDELVTASQSYAGYNTTPNVSFTGPQVLEILQDVLAISLDNPQVRAVFEHASDFAIDQLGQVLSPQNHATFAQYYSLVFQSSEFPGGVFTPRTDTIVSIQPDGSKQTYTIGCPANHNVLHGTTCVDINGLPCDDSAWAQVPLTLTLNHMNFTPLLNDTGWGNSIGLLGLVEYFHYYMRLVFAKRTGALVATGNIEMGFVHLTADAQQYSKRTITQNSTTIWNCVASELLLGEIYLANYTLGLIQTALVQRNNLYNASALINVSSVVTDRALVVLNGRIQITSGAGTAGYRDTIKSLGNTMMTHTTVSTIIIKYDRPMTGTKLMGSSIRNMIYMGYYPNSYYSALTMPERLGLQLYLVGLGGMFAASTDSNLTLSTTR</sequence>
<organism evidence="2 3">
    <name type="scientific">Aphanomyces stellatus</name>
    <dbReference type="NCBI Taxonomy" id="120398"/>
    <lineage>
        <taxon>Eukaryota</taxon>
        <taxon>Sar</taxon>
        <taxon>Stramenopiles</taxon>
        <taxon>Oomycota</taxon>
        <taxon>Saprolegniomycetes</taxon>
        <taxon>Saprolegniales</taxon>
        <taxon>Verrucalvaceae</taxon>
        <taxon>Aphanomyces</taxon>
    </lineage>
</organism>
<reference evidence="2 3" key="1">
    <citation type="submission" date="2019-03" db="EMBL/GenBank/DDBJ databases">
        <authorList>
            <person name="Gaulin E."/>
            <person name="Dumas B."/>
        </authorList>
    </citation>
    <scope>NUCLEOTIDE SEQUENCE [LARGE SCALE GENOMIC DNA]</scope>
    <source>
        <strain evidence="2">CBS 568.67</strain>
    </source>
</reference>
<accession>A0A485L2J8</accession>
<dbReference type="OrthoDB" id="154250at2759"/>
<evidence type="ECO:0000313" key="1">
    <source>
        <dbReference type="EMBL" id="KAF0694627.1"/>
    </source>
</evidence>
<protein>
    <submittedName>
        <fullName evidence="2">Aste57867_14523 protein</fullName>
    </submittedName>
</protein>
<evidence type="ECO:0000313" key="3">
    <source>
        <dbReference type="Proteomes" id="UP000332933"/>
    </source>
</evidence>
<gene>
    <name evidence="2" type="primary">Aste57867_14523</name>
    <name evidence="1" type="ORF">As57867_014469</name>
    <name evidence="2" type="ORF">ASTE57867_14523</name>
</gene>
<dbReference type="EMBL" id="CAADRA010005566">
    <property type="protein sequence ID" value="VFT91345.1"/>
    <property type="molecule type" value="Genomic_DNA"/>
</dbReference>
<name>A0A485L2J8_9STRA</name>
<dbReference type="AlphaFoldDB" id="A0A485L2J8"/>
<evidence type="ECO:0000313" key="2">
    <source>
        <dbReference type="EMBL" id="VFT91345.1"/>
    </source>
</evidence>
<proteinExistence type="predicted"/>
<keyword evidence="3" id="KW-1185">Reference proteome</keyword>
<dbReference type="EMBL" id="VJMH01005545">
    <property type="protein sequence ID" value="KAF0694627.1"/>
    <property type="molecule type" value="Genomic_DNA"/>
</dbReference>
<dbReference type="Proteomes" id="UP000332933">
    <property type="component" value="Unassembled WGS sequence"/>
</dbReference>